<accession>A0A9K3M2B1</accession>
<feature type="chain" id="PRO_5039882987" evidence="1">
    <location>
        <begin position="33"/>
        <end position="666"/>
    </location>
</feature>
<comment type="caution">
    <text evidence="3">The sequence shown here is derived from an EMBL/GenBank/DDBJ whole genome shotgun (WGS) entry which is preliminary data.</text>
</comment>
<evidence type="ECO:0000313" key="3">
    <source>
        <dbReference type="EMBL" id="KAG7372423.1"/>
    </source>
</evidence>
<keyword evidence="1" id="KW-0732">Signal</keyword>
<dbReference type="AlphaFoldDB" id="A0A9K3M2B1"/>
<reference evidence="3" key="1">
    <citation type="journal article" date="2021" name="Sci. Rep.">
        <title>Diploid genomic architecture of Nitzschia inconspicua, an elite biomass production diatom.</title>
        <authorList>
            <person name="Oliver A."/>
            <person name="Podell S."/>
            <person name="Pinowska A."/>
            <person name="Traller J.C."/>
            <person name="Smith S.R."/>
            <person name="McClure R."/>
            <person name="Beliaev A."/>
            <person name="Bohutskyi P."/>
            <person name="Hill E.A."/>
            <person name="Rabines A."/>
            <person name="Zheng H."/>
            <person name="Allen L.Z."/>
            <person name="Kuo A."/>
            <person name="Grigoriev I.V."/>
            <person name="Allen A.E."/>
            <person name="Hazlebeck D."/>
            <person name="Allen E.E."/>
        </authorList>
    </citation>
    <scope>NUCLEOTIDE SEQUENCE</scope>
    <source>
        <strain evidence="3">Hildebrandi</strain>
    </source>
</reference>
<evidence type="ECO:0000256" key="1">
    <source>
        <dbReference type="SAM" id="SignalP"/>
    </source>
</evidence>
<dbReference type="Proteomes" id="UP000693970">
    <property type="component" value="Unassembled WGS sequence"/>
</dbReference>
<dbReference type="OrthoDB" id="56661at2759"/>
<evidence type="ECO:0000313" key="4">
    <source>
        <dbReference type="Proteomes" id="UP000693970"/>
    </source>
</evidence>
<protein>
    <submittedName>
        <fullName evidence="3">Uncharacterized protein</fullName>
    </submittedName>
</protein>
<organism evidence="3 4">
    <name type="scientific">Nitzschia inconspicua</name>
    <dbReference type="NCBI Taxonomy" id="303405"/>
    <lineage>
        <taxon>Eukaryota</taxon>
        <taxon>Sar</taxon>
        <taxon>Stramenopiles</taxon>
        <taxon>Ochrophyta</taxon>
        <taxon>Bacillariophyta</taxon>
        <taxon>Bacillariophyceae</taxon>
        <taxon>Bacillariophycidae</taxon>
        <taxon>Bacillariales</taxon>
        <taxon>Bacillariaceae</taxon>
        <taxon>Nitzschia</taxon>
    </lineage>
</organism>
<sequence length="666" mass="73338">MMLCSNNCPSSRKGSAAATASVVLWLCLPVLSFVPSNNAARPSGHHFGCYVSPTTAFAPQTASNKSQRIQHHPSGRQPHWRLETFQGFQQPYSNVTTLVEDNEEDDGIFNLALEEEETAIMSTFAYGTDSTCYRGLTKPSQAAVVLTVLLSAGMVATSPALDLSSLPALVLDGSSLSLDSLFQDATVTSILDRLSFEWEMSSLLSSFQQLSDQMGPVMEQQQHVWQDTVSAFSTQSQDWIAQVASQLADVQDVAAEKWASLQGTANNLVLRCTEAATEKTSLWQEKGQSLLNDCQRELVQFSRQARAQYAMMEGMSKTAVDDVGEITSLVKAEASRLLGHFGETATETYRDVESVAQTEMRQMEQMASQIQDDSSRLLSQYGSIASEKYANLQQIAQDNTDRVARILDGWQRDASIGIDRYSDIVAEKYMGLEQAMMGHISKLQDQLVVASQQMQDRTDEMSTLGQKSAASKWAEIQPILEAFSREMQHSMVDFTDQSKNSFTAISRQLQAESNTVSAQGKDFIGHQFAELKQIGAELLRFTKTQYLQNYENALAYSNHILEDSTVKARQLGDDFVPAIQSTQRLLSQSVDYTNDAFAAFSSSLFNQAHSLADGAASTTQSLKYDYASQLVGLKGSVTSKIIETKPATVPSLESDLLKDTLRSMLD</sequence>
<reference evidence="3" key="2">
    <citation type="submission" date="2021-04" db="EMBL/GenBank/DDBJ databases">
        <authorList>
            <person name="Podell S."/>
        </authorList>
    </citation>
    <scope>NUCLEOTIDE SEQUENCE</scope>
    <source>
        <strain evidence="3">Hildebrandi</strain>
    </source>
</reference>
<proteinExistence type="predicted"/>
<dbReference type="EMBL" id="JAGRRH010000003">
    <property type="protein sequence ID" value="KAG7372423.1"/>
    <property type="molecule type" value="Genomic_DNA"/>
</dbReference>
<name>A0A9K3M2B1_9STRA</name>
<feature type="signal peptide" evidence="1">
    <location>
        <begin position="1"/>
        <end position="32"/>
    </location>
</feature>
<gene>
    <name evidence="3" type="ORF">IV203_018566</name>
    <name evidence="2" type="ORF">IV203_033395</name>
</gene>
<evidence type="ECO:0000313" key="2">
    <source>
        <dbReference type="EMBL" id="KAG7337457.1"/>
    </source>
</evidence>
<keyword evidence="4" id="KW-1185">Reference proteome</keyword>
<dbReference type="EMBL" id="JAGRRH010000083">
    <property type="protein sequence ID" value="KAG7337457.1"/>
    <property type="molecule type" value="Genomic_DNA"/>
</dbReference>